<dbReference type="InterPro" id="IPR003121">
    <property type="entry name" value="SWIB_MDM2_domain"/>
</dbReference>
<dbReference type="AlphaFoldDB" id="A0A6C0J9M5"/>
<dbReference type="InterPro" id="IPR036885">
    <property type="entry name" value="SWIB_MDM2_dom_sf"/>
</dbReference>
<evidence type="ECO:0000259" key="1">
    <source>
        <dbReference type="PROSITE" id="PS51925"/>
    </source>
</evidence>
<accession>A0A6C0J9M5</accession>
<organism evidence="2">
    <name type="scientific">viral metagenome</name>
    <dbReference type="NCBI Taxonomy" id="1070528"/>
    <lineage>
        <taxon>unclassified sequences</taxon>
        <taxon>metagenomes</taxon>
        <taxon>organismal metagenomes</taxon>
    </lineage>
</organism>
<feature type="domain" description="DM2" evidence="1">
    <location>
        <begin position="67"/>
        <end position="150"/>
    </location>
</feature>
<dbReference type="EMBL" id="MN740336">
    <property type="protein sequence ID" value="QHU01227.1"/>
    <property type="molecule type" value="Genomic_DNA"/>
</dbReference>
<sequence length="155" mass="17550">MSASNPTLQTTETTETPEVSIEDQFKEICEELSGMSTNAKTLQTHVKELHRTYKQACKPKKVKKHTVMHDPMNISSELLKYLGKDAGTQLTKSESMKLVSNAVRTEGLQNAENKRQFTPNKKLGRVLNMTPIKTITFVELNKYLSHHFTVPESTQ</sequence>
<evidence type="ECO:0000313" key="2">
    <source>
        <dbReference type="EMBL" id="QHU01227.1"/>
    </source>
</evidence>
<dbReference type="SUPFAM" id="SSF47592">
    <property type="entry name" value="SWIB/MDM2 domain"/>
    <property type="match status" value="1"/>
</dbReference>
<proteinExistence type="predicted"/>
<name>A0A6C0J9M5_9ZZZZ</name>
<dbReference type="Gene3D" id="1.10.245.10">
    <property type="entry name" value="SWIB/MDM2 domain"/>
    <property type="match status" value="1"/>
</dbReference>
<dbReference type="Pfam" id="PF02201">
    <property type="entry name" value="SWIB"/>
    <property type="match status" value="1"/>
</dbReference>
<dbReference type="PROSITE" id="PS51925">
    <property type="entry name" value="SWIB_MDM2"/>
    <property type="match status" value="1"/>
</dbReference>
<protein>
    <recommendedName>
        <fullName evidence="1">DM2 domain-containing protein</fullName>
    </recommendedName>
</protein>
<reference evidence="2" key="1">
    <citation type="journal article" date="2020" name="Nature">
        <title>Giant virus diversity and host interactions through global metagenomics.</title>
        <authorList>
            <person name="Schulz F."/>
            <person name="Roux S."/>
            <person name="Paez-Espino D."/>
            <person name="Jungbluth S."/>
            <person name="Walsh D.A."/>
            <person name="Denef V.J."/>
            <person name="McMahon K.D."/>
            <person name="Konstantinidis K.T."/>
            <person name="Eloe-Fadrosh E.A."/>
            <person name="Kyrpides N.C."/>
            <person name="Woyke T."/>
        </authorList>
    </citation>
    <scope>NUCLEOTIDE SEQUENCE</scope>
    <source>
        <strain evidence="2">GVMAG-M-3300025860-25</strain>
    </source>
</reference>
<dbReference type="CDD" id="cd10567">
    <property type="entry name" value="SWIB-MDM2_like"/>
    <property type="match status" value="1"/>
</dbReference>